<dbReference type="GO" id="GO:0016746">
    <property type="term" value="F:acyltransferase activity"/>
    <property type="evidence" value="ECO:0007669"/>
    <property type="project" value="UniProtKB-KW"/>
</dbReference>
<proteinExistence type="inferred from homology"/>
<name>A0A0G1ELV1_9BACT</name>
<dbReference type="InterPro" id="IPR051085">
    <property type="entry name" value="MB_O-acyltransferase"/>
</dbReference>
<dbReference type="PANTHER" id="PTHR13285">
    <property type="entry name" value="ACYLTRANSFERASE"/>
    <property type="match status" value="1"/>
</dbReference>
<keyword evidence="5 8" id="KW-1133">Transmembrane helix</keyword>
<dbReference type="AlphaFoldDB" id="A0A0G1ELV1"/>
<dbReference type="Proteomes" id="UP000034543">
    <property type="component" value="Unassembled WGS sequence"/>
</dbReference>
<dbReference type="PIRSF" id="PIRSF500217">
    <property type="entry name" value="AlgI"/>
    <property type="match status" value="1"/>
</dbReference>
<feature type="transmembrane region" description="Helical" evidence="8">
    <location>
        <begin position="212"/>
        <end position="230"/>
    </location>
</feature>
<comment type="caution">
    <text evidence="9">The sequence shown here is derived from an EMBL/GenBank/DDBJ whole genome shotgun (WGS) entry which is preliminary data.</text>
</comment>
<feature type="transmembrane region" description="Helical" evidence="8">
    <location>
        <begin position="300"/>
        <end position="323"/>
    </location>
</feature>
<dbReference type="EMBL" id="LCFB01000028">
    <property type="protein sequence ID" value="KKS84031.1"/>
    <property type="molecule type" value="Genomic_DNA"/>
</dbReference>
<evidence type="ECO:0000256" key="8">
    <source>
        <dbReference type="SAM" id="Phobius"/>
    </source>
</evidence>
<protein>
    <submittedName>
        <fullName evidence="9">Membrane bound O-acyl transferase MBOAT family protein</fullName>
    </submittedName>
</protein>
<evidence type="ECO:0000313" key="9">
    <source>
        <dbReference type="EMBL" id="KKS84031.1"/>
    </source>
</evidence>
<evidence type="ECO:0000256" key="4">
    <source>
        <dbReference type="ARBA" id="ARBA00022692"/>
    </source>
</evidence>
<dbReference type="GO" id="GO:0042121">
    <property type="term" value="P:alginic acid biosynthetic process"/>
    <property type="evidence" value="ECO:0007669"/>
    <property type="project" value="InterPro"/>
</dbReference>
<keyword evidence="6 7" id="KW-0472">Membrane</keyword>
<evidence type="ECO:0000256" key="1">
    <source>
        <dbReference type="ARBA" id="ARBA00004651"/>
    </source>
</evidence>
<evidence type="ECO:0000256" key="2">
    <source>
        <dbReference type="ARBA" id="ARBA00010323"/>
    </source>
</evidence>
<dbReference type="Pfam" id="PF03062">
    <property type="entry name" value="MBOAT"/>
    <property type="match status" value="1"/>
</dbReference>
<comment type="subcellular location">
    <subcellularLocation>
        <location evidence="1">Cell membrane</location>
        <topology evidence="1">Multi-pass membrane protein</topology>
    </subcellularLocation>
</comment>
<dbReference type="GO" id="GO:0005886">
    <property type="term" value="C:plasma membrane"/>
    <property type="evidence" value="ECO:0007669"/>
    <property type="project" value="UniProtKB-SubCell"/>
</dbReference>
<evidence type="ECO:0000256" key="3">
    <source>
        <dbReference type="ARBA" id="ARBA00022475"/>
    </source>
</evidence>
<keyword evidence="7 9" id="KW-0808">Transferase</keyword>
<dbReference type="STRING" id="1618436.UV59_C0028G0014"/>
<feature type="transmembrane region" description="Helical" evidence="8">
    <location>
        <begin position="107"/>
        <end position="125"/>
    </location>
</feature>
<dbReference type="PATRIC" id="fig|1618436.3.peg.1217"/>
<sequence length="328" mass="38074">MYLFLLSIGNCRKKSNGYVWLLFTGYYFYASWKPAYLGLIILTTVVNFFAGTSIYKSKRHKKRFLLSALLFNISALFFFKYFDFFSFNLNGILQLAHWQIQLPQFKLLLPLGISFYTLQVIGYLFDVYQGKLKPERHFGIFALFLCFFPQLTAGPIERGGHLLPQLKKLRSFDYAKATSGVKLFTFGLFKKLVIADNLGLVVDRVFDALPQYKGFSLIITMFFYTWQIYADFSGYTDMARGIARMLGIDLLENFNTPYLATSVRDFWRRWHISFSNWLKDYIYIPLGGNRGAVLKIMSNILIVFLISGLWHGAGWNFVVWGLLHGAWI</sequence>
<dbReference type="PIRSF" id="PIRSF016636">
    <property type="entry name" value="AlgI_DltB"/>
    <property type="match status" value="1"/>
</dbReference>
<dbReference type="InterPro" id="IPR028362">
    <property type="entry name" value="AlgI"/>
</dbReference>
<dbReference type="PANTHER" id="PTHR13285:SF18">
    <property type="entry name" value="PROTEIN-CYSTEINE N-PALMITOYLTRANSFERASE RASP"/>
    <property type="match status" value="1"/>
</dbReference>
<dbReference type="InterPro" id="IPR024194">
    <property type="entry name" value="Ac/AlaTfrase_AlgI/DltB"/>
</dbReference>
<organism evidence="9 10">
    <name type="scientific">Candidatus Gottesmanbacteria bacterium GW2011_GWA1_43_11</name>
    <dbReference type="NCBI Taxonomy" id="1618436"/>
    <lineage>
        <taxon>Bacteria</taxon>
        <taxon>Candidatus Gottesmaniibacteriota</taxon>
    </lineage>
</organism>
<comment type="similarity">
    <text evidence="2 7">Belongs to the membrane-bound acyltransferase family.</text>
</comment>
<feature type="transmembrane region" description="Helical" evidence="8">
    <location>
        <begin position="64"/>
        <end position="87"/>
    </location>
</feature>
<dbReference type="InterPro" id="IPR004299">
    <property type="entry name" value="MBOAT_fam"/>
</dbReference>
<reference evidence="9 10" key="1">
    <citation type="journal article" date="2015" name="Nature">
        <title>rRNA introns, odd ribosomes, and small enigmatic genomes across a large radiation of phyla.</title>
        <authorList>
            <person name="Brown C.T."/>
            <person name="Hug L.A."/>
            <person name="Thomas B.C."/>
            <person name="Sharon I."/>
            <person name="Castelle C.J."/>
            <person name="Singh A."/>
            <person name="Wilkins M.J."/>
            <person name="Williams K.H."/>
            <person name="Banfield J.F."/>
        </authorList>
    </citation>
    <scope>NUCLEOTIDE SEQUENCE [LARGE SCALE GENOMIC DNA]</scope>
</reference>
<feature type="transmembrane region" description="Helical" evidence="8">
    <location>
        <begin position="35"/>
        <end position="55"/>
    </location>
</feature>
<accession>A0A0G1ELV1</accession>
<keyword evidence="4 8" id="KW-0812">Transmembrane</keyword>
<keyword evidence="7" id="KW-0012">Acyltransferase</keyword>
<feature type="transmembrane region" description="Helical" evidence="8">
    <location>
        <begin position="137"/>
        <end position="156"/>
    </location>
</feature>
<keyword evidence="3 7" id="KW-1003">Cell membrane</keyword>
<evidence type="ECO:0000313" key="10">
    <source>
        <dbReference type="Proteomes" id="UP000034543"/>
    </source>
</evidence>
<evidence type="ECO:0000256" key="6">
    <source>
        <dbReference type="ARBA" id="ARBA00023136"/>
    </source>
</evidence>
<gene>
    <name evidence="9" type="ORF">UV59_C0028G0014</name>
</gene>
<evidence type="ECO:0000256" key="7">
    <source>
        <dbReference type="PIRNR" id="PIRNR016636"/>
    </source>
</evidence>
<evidence type="ECO:0000256" key="5">
    <source>
        <dbReference type="ARBA" id="ARBA00022989"/>
    </source>
</evidence>